<dbReference type="PROSITE" id="PS00236">
    <property type="entry name" value="NEUROTR_ION_CHANNEL"/>
    <property type="match status" value="1"/>
</dbReference>
<keyword evidence="6 14" id="KW-0406">Ion transport</keyword>
<evidence type="ECO:0000313" key="17">
    <source>
        <dbReference type="Ensembl" id="ENSACAP00000034293.1"/>
    </source>
</evidence>
<keyword evidence="5" id="KW-0770">Synapse</keyword>
<keyword evidence="9" id="KW-0675">Receptor</keyword>
<sequence>GTIRVPADMVWLPDIVLENNIDGNFEVAYSANVLIYEGGSMYWLPPAIYRSTCSIEVTFFPFDWQNCSLVFRSQTYSAKEVQLTFGPDDVTGVPVKDIIIDPAAFTENGEWAIRHRPARQLLAPVSGQEAPGFSEMHYFLIIQRKPLFYIINIIIPCVLISSLVVLVYFLPAESGGQKCTVSISVLLAQTVFLFLIAQQVPETSLSVPLIGKYLLFVMVVATIIVTNCVIVLNVSLRSPSTHAMSRRLKHVSTTAPQIMGFSQLNGQLGLEAPQETPKGQQVDMWAVYGQGGHSGRSTLFAAPLRCPTFLHWGPPPPQSDAPLSFPWQEMENWVMIGQVIDKLCFWAAILLFSIGTFAIFYMGLLNTAPDNPFPGMEEPY</sequence>
<dbReference type="InterPro" id="IPR018000">
    <property type="entry name" value="Neurotransmitter_ion_chnl_CS"/>
</dbReference>
<comment type="similarity">
    <text evidence="14">Belongs to the ligand-gated ion channel (TC 1.A.9) family.</text>
</comment>
<protein>
    <recommendedName>
        <fullName evidence="19">Cholinergic receptor nicotinic epsilon subunit</fullName>
    </recommendedName>
</protein>
<evidence type="ECO:0000256" key="2">
    <source>
        <dbReference type="ARBA" id="ARBA00022475"/>
    </source>
</evidence>
<dbReference type="Ensembl" id="ENSACAT00000053976.1">
    <property type="protein sequence ID" value="ENSACAP00000034293.1"/>
    <property type="gene ID" value="ENSACAG00000014790.4"/>
</dbReference>
<feature type="transmembrane region" description="Helical" evidence="14">
    <location>
        <begin position="181"/>
        <end position="201"/>
    </location>
</feature>
<dbReference type="InterPro" id="IPR006029">
    <property type="entry name" value="Neurotrans-gated_channel_TM"/>
</dbReference>
<evidence type="ECO:0000256" key="4">
    <source>
        <dbReference type="ARBA" id="ARBA00022989"/>
    </source>
</evidence>
<evidence type="ECO:0000259" key="16">
    <source>
        <dbReference type="Pfam" id="PF02932"/>
    </source>
</evidence>
<dbReference type="CDD" id="cd19064">
    <property type="entry name" value="LGIC_TM_nAChR"/>
    <property type="match status" value="1"/>
</dbReference>
<evidence type="ECO:0000256" key="13">
    <source>
        <dbReference type="ARBA" id="ARBA00034099"/>
    </source>
</evidence>
<evidence type="ECO:0000313" key="18">
    <source>
        <dbReference type="Proteomes" id="UP000001646"/>
    </source>
</evidence>
<dbReference type="Pfam" id="PF02931">
    <property type="entry name" value="Neur_chan_LBD"/>
    <property type="match status" value="1"/>
</dbReference>
<evidence type="ECO:0000256" key="11">
    <source>
        <dbReference type="ARBA" id="ARBA00023286"/>
    </source>
</evidence>
<proteinExistence type="inferred from homology"/>
<dbReference type="InterPro" id="IPR036719">
    <property type="entry name" value="Neuro-gated_channel_TM_sf"/>
</dbReference>
<evidence type="ECO:0000256" key="1">
    <source>
        <dbReference type="ARBA" id="ARBA00022448"/>
    </source>
</evidence>
<evidence type="ECO:0000256" key="3">
    <source>
        <dbReference type="ARBA" id="ARBA00022692"/>
    </source>
</evidence>
<name>A0A803TGF3_ANOCA</name>
<dbReference type="SUPFAM" id="SSF90112">
    <property type="entry name" value="Neurotransmitter-gated ion-channel transmembrane pore"/>
    <property type="match status" value="1"/>
</dbReference>
<dbReference type="Gene3D" id="2.70.170.10">
    <property type="entry name" value="Neurotransmitter-gated ion-channel ligand-binding domain"/>
    <property type="match status" value="1"/>
</dbReference>
<feature type="transmembrane region" description="Helical" evidence="14">
    <location>
        <begin position="213"/>
        <end position="236"/>
    </location>
</feature>
<dbReference type="GeneTree" id="ENSGT00940000160933"/>
<dbReference type="GO" id="GO:0022848">
    <property type="term" value="F:acetylcholine-gated monoatomic cation-selective channel activity"/>
    <property type="evidence" value="ECO:0007669"/>
    <property type="project" value="InterPro"/>
</dbReference>
<evidence type="ECO:0000256" key="9">
    <source>
        <dbReference type="ARBA" id="ARBA00023170"/>
    </source>
</evidence>
<comment type="subcellular location">
    <subcellularLocation>
        <location evidence="13">Synaptic cell membrane</location>
        <topology evidence="13">Multi-pass membrane protein</topology>
    </subcellularLocation>
</comment>
<keyword evidence="4 14" id="KW-1133">Transmembrane helix</keyword>
<keyword evidence="10" id="KW-0325">Glycoprotein</keyword>
<organism evidence="17 18">
    <name type="scientific">Anolis carolinensis</name>
    <name type="common">Green anole</name>
    <name type="synonym">American chameleon</name>
    <dbReference type="NCBI Taxonomy" id="28377"/>
    <lineage>
        <taxon>Eukaryota</taxon>
        <taxon>Metazoa</taxon>
        <taxon>Chordata</taxon>
        <taxon>Craniata</taxon>
        <taxon>Vertebrata</taxon>
        <taxon>Euteleostomi</taxon>
        <taxon>Lepidosauria</taxon>
        <taxon>Squamata</taxon>
        <taxon>Bifurcata</taxon>
        <taxon>Unidentata</taxon>
        <taxon>Episquamata</taxon>
        <taxon>Toxicofera</taxon>
        <taxon>Iguania</taxon>
        <taxon>Dactyloidae</taxon>
        <taxon>Anolis</taxon>
    </lineage>
</organism>
<dbReference type="FunFam" id="2.70.170.10:FF:000120">
    <property type="entry name" value="Cholinergic receptor nicotinic epsilon subunit"/>
    <property type="match status" value="1"/>
</dbReference>
<dbReference type="InterPro" id="IPR006202">
    <property type="entry name" value="Neur_chan_lig-bd"/>
</dbReference>
<dbReference type="PRINTS" id="PR00252">
    <property type="entry name" value="NRIONCHANNEL"/>
</dbReference>
<keyword evidence="1 14" id="KW-0813">Transport</keyword>
<keyword evidence="2" id="KW-1003">Cell membrane</keyword>
<evidence type="ECO:0000259" key="15">
    <source>
        <dbReference type="Pfam" id="PF02931"/>
    </source>
</evidence>
<dbReference type="InterPro" id="IPR002394">
    <property type="entry name" value="Nicotinic_acetylcholine_rcpt"/>
</dbReference>
<dbReference type="AlphaFoldDB" id="A0A803TGF3"/>
<dbReference type="InterPro" id="IPR006201">
    <property type="entry name" value="Neur_channel"/>
</dbReference>
<evidence type="ECO:0000256" key="7">
    <source>
        <dbReference type="ARBA" id="ARBA00023136"/>
    </source>
</evidence>
<reference evidence="17" key="1">
    <citation type="submission" date="2009-12" db="EMBL/GenBank/DDBJ databases">
        <title>The Genome Sequence of Anolis carolinensis (Green Anole Lizard).</title>
        <authorList>
            <consortium name="The Genome Sequencing Platform"/>
            <person name="Di Palma F."/>
            <person name="Alfoldi J."/>
            <person name="Heiman D."/>
            <person name="Young S."/>
            <person name="Grabherr M."/>
            <person name="Johnson J."/>
            <person name="Lander E.S."/>
            <person name="Lindblad-Toh K."/>
        </authorList>
    </citation>
    <scope>NUCLEOTIDE SEQUENCE [LARGE SCALE GENOMIC DNA]</scope>
    <source>
        <strain evidence="17">JBL SC #1</strain>
    </source>
</reference>
<evidence type="ECO:0000256" key="10">
    <source>
        <dbReference type="ARBA" id="ARBA00023180"/>
    </source>
</evidence>
<evidence type="ECO:0008006" key="19">
    <source>
        <dbReference type="Google" id="ProtNLM"/>
    </source>
</evidence>
<dbReference type="Pfam" id="PF02932">
    <property type="entry name" value="Neur_chan_memb"/>
    <property type="match status" value="1"/>
</dbReference>
<dbReference type="InterPro" id="IPR036734">
    <property type="entry name" value="Neur_chan_lig-bd_sf"/>
</dbReference>
<dbReference type="SUPFAM" id="SSF63712">
    <property type="entry name" value="Nicotinic receptor ligand binding domain-like"/>
    <property type="match status" value="1"/>
</dbReference>
<evidence type="ECO:0000256" key="8">
    <source>
        <dbReference type="ARBA" id="ARBA00023157"/>
    </source>
</evidence>
<evidence type="ECO:0000256" key="6">
    <source>
        <dbReference type="ARBA" id="ARBA00023065"/>
    </source>
</evidence>
<accession>A0A803TGF3</accession>
<keyword evidence="8" id="KW-1015">Disulfide bond</keyword>
<keyword evidence="7 14" id="KW-0472">Membrane</keyword>
<reference evidence="17" key="3">
    <citation type="submission" date="2025-09" db="UniProtKB">
        <authorList>
            <consortium name="Ensembl"/>
        </authorList>
    </citation>
    <scope>IDENTIFICATION</scope>
</reference>
<dbReference type="GO" id="GO:0045211">
    <property type="term" value="C:postsynaptic membrane"/>
    <property type="evidence" value="ECO:0007669"/>
    <property type="project" value="InterPro"/>
</dbReference>
<dbReference type="FunFam" id="1.20.58.390:FF:000010">
    <property type="entry name" value="Nicotinic acetylcholine receptor subunit epsilon"/>
    <property type="match status" value="1"/>
</dbReference>
<dbReference type="Gene3D" id="1.20.58.390">
    <property type="entry name" value="Neurotransmitter-gated ion-channel transmembrane domain"/>
    <property type="match status" value="2"/>
</dbReference>
<reference evidence="17" key="2">
    <citation type="submission" date="2025-08" db="UniProtKB">
        <authorList>
            <consortium name="Ensembl"/>
        </authorList>
    </citation>
    <scope>IDENTIFICATION</scope>
</reference>
<dbReference type="PRINTS" id="PR00254">
    <property type="entry name" value="NICOTINICR"/>
</dbReference>
<dbReference type="PANTHER" id="PTHR18945">
    <property type="entry name" value="NEUROTRANSMITTER GATED ION CHANNEL"/>
    <property type="match status" value="1"/>
</dbReference>
<dbReference type="Bgee" id="ENSACAG00000014790">
    <property type="expression patterns" value="Expressed in skeletal muscle tissue and 4 other cell types or tissues"/>
</dbReference>
<dbReference type="GO" id="GO:0004888">
    <property type="term" value="F:transmembrane signaling receptor activity"/>
    <property type="evidence" value="ECO:0007669"/>
    <property type="project" value="InterPro"/>
</dbReference>
<evidence type="ECO:0000256" key="5">
    <source>
        <dbReference type="ARBA" id="ARBA00023018"/>
    </source>
</evidence>
<feature type="transmembrane region" description="Helical" evidence="14">
    <location>
        <begin position="147"/>
        <end position="169"/>
    </location>
</feature>
<feature type="domain" description="Neurotransmitter-gated ion-channel transmembrane" evidence="16">
    <location>
        <begin position="153"/>
        <end position="263"/>
    </location>
</feature>
<dbReference type="Proteomes" id="UP000001646">
    <property type="component" value="Unplaced"/>
</dbReference>
<evidence type="ECO:0000256" key="12">
    <source>
        <dbReference type="ARBA" id="ARBA00023303"/>
    </source>
</evidence>
<dbReference type="InterPro" id="IPR038050">
    <property type="entry name" value="Neuro_actylchol_rec"/>
</dbReference>
<keyword evidence="18" id="KW-1185">Reference proteome</keyword>
<feature type="transmembrane region" description="Helical" evidence="14">
    <location>
        <begin position="343"/>
        <end position="364"/>
    </location>
</feature>
<keyword evidence="12 14" id="KW-0407">Ion channel</keyword>
<evidence type="ECO:0000256" key="14">
    <source>
        <dbReference type="RuleBase" id="RU000687"/>
    </source>
</evidence>
<keyword evidence="11" id="KW-1071">Ligand-gated ion channel</keyword>
<feature type="domain" description="Neurotransmitter-gated ion-channel ligand-binding" evidence="15">
    <location>
        <begin position="2"/>
        <end position="146"/>
    </location>
</feature>
<keyword evidence="3 14" id="KW-0812">Transmembrane</keyword>